<sequence length="162" mass="19064">MSIQTTIHNDAITEKSLYNADFYRWTIHNAQLLRQGRFSEIDVENIAEEIESMGRSERRELLNRLSVLIMHLLKLQYQPRRRSRSWFRTIDTQRMDIALLLEESPSLRHELELVADKAYERAQLLFEKETRINKDILPGTCPYALEQLINDSFLPCGMVPGE</sequence>
<accession>A0ABS6RZT3</accession>
<dbReference type="PANTHER" id="PTHR34235">
    <property type="entry name" value="SLR1203 PROTEIN-RELATED"/>
    <property type="match status" value="1"/>
</dbReference>
<dbReference type="EMBL" id="JABXWD010000191">
    <property type="protein sequence ID" value="MBV6342066.1"/>
    <property type="molecule type" value="Genomic_DNA"/>
</dbReference>
<comment type="caution">
    <text evidence="1">The sequence shown here is derived from an EMBL/GenBank/DDBJ whole genome shotgun (WGS) entry which is preliminary data.</text>
</comment>
<evidence type="ECO:0000313" key="2">
    <source>
        <dbReference type="Proteomes" id="UP001196980"/>
    </source>
</evidence>
<dbReference type="Proteomes" id="UP001196980">
    <property type="component" value="Unassembled WGS sequence"/>
</dbReference>
<protein>
    <submittedName>
        <fullName evidence="1">DUF29 domain-containing protein</fullName>
    </submittedName>
</protein>
<evidence type="ECO:0000313" key="1">
    <source>
        <dbReference type="EMBL" id="MBV6342066.1"/>
    </source>
</evidence>
<name>A0ABS6RZT3_9BACT</name>
<dbReference type="RefSeq" id="WP_218252691.1">
    <property type="nucleotide sequence ID" value="NZ_JABXWD010000191.1"/>
</dbReference>
<reference evidence="1 2" key="1">
    <citation type="journal article" date="2020" name="J Geophys Res Biogeosci">
        <title>Magnetotaxis as an Adaptation to Enable Bacterial Shuttling of Microbial Sulfur and Sulfur Cycling Across Aquatic Oxic#Anoxic Interfaces.</title>
        <authorList>
            <person name="Li J."/>
            <person name="Liu P."/>
            <person name="Wang J."/>
            <person name="Roberts A.P."/>
            <person name="Pan Y."/>
        </authorList>
    </citation>
    <scope>NUCLEOTIDE SEQUENCE [LARGE SCALE GENOMIC DNA]</scope>
    <source>
        <strain evidence="1 2">MYR-1_YQ</strain>
    </source>
</reference>
<proteinExistence type="predicted"/>
<dbReference type="InterPro" id="IPR002636">
    <property type="entry name" value="DUF29"/>
</dbReference>
<dbReference type="Pfam" id="PF01724">
    <property type="entry name" value="DUF29"/>
    <property type="match status" value="1"/>
</dbReference>
<keyword evidence="2" id="KW-1185">Reference proteome</keyword>
<organism evidence="1 2">
    <name type="scientific">Candidatus Magnetobacterium casense</name>
    <dbReference type="NCBI Taxonomy" id="1455061"/>
    <lineage>
        <taxon>Bacteria</taxon>
        <taxon>Pseudomonadati</taxon>
        <taxon>Nitrospirota</taxon>
        <taxon>Thermodesulfovibrionia</taxon>
        <taxon>Thermodesulfovibrionales</taxon>
        <taxon>Candidatus Magnetobacteriaceae</taxon>
        <taxon>Candidatus Magnetobacterium</taxon>
    </lineage>
</organism>
<dbReference type="PANTHER" id="PTHR34235:SF4">
    <property type="entry name" value="SLR0291 PROTEIN"/>
    <property type="match status" value="1"/>
</dbReference>
<gene>
    <name evidence="1" type="ORF">HWQ67_10760</name>
</gene>